<reference evidence="2 3" key="1">
    <citation type="submission" date="2024-08" db="EMBL/GenBank/DDBJ databases">
        <authorList>
            <person name="Will J Nash"/>
            <person name="Angela Man"/>
            <person name="Seanna McTaggart"/>
            <person name="Kendall Baker"/>
            <person name="Tom Barker"/>
            <person name="Leah Catchpole"/>
            <person name="Alex Durrant"/>
            <person name="Karim Gharbi"/>
            <person name="Naomi Irish"/>
            <person name="Gemy Kaithakottil"/>
            <person name="Debby Ku"/>
            <person name="Aaliyah Providence"/>
            <person name="Felix Shaw"/>
            <person name="David Swarbreck"/>
            <person name="Chris Watkins"/>
            <person name="Ann M. McCartney"/>
            <person name="Giulio Formenti"/>
            <person name="Alice Mouton"/>
            <person name="Noel Vella"/>
            <person name="Bjorn M von Reumont"/>
            <person name="Adriana Vella"/>
            <person name="Wilfried Haerty"/>
        </authorList>
    </citation>
    <scope>NUCLEOTIDE SEQUENCE [LARGE SCALE GENOMIC DNA]</scope>
</reference>
<evidence type="ECO:0000313" key="3">
    <source>
        <dbReference type="Proteomes" id="UP001642520"/>
    </source>
</evidence>
<feature type="compositionally biased region" description="Basic and acidic residues" evidence="1">
    <location>
        <begin position="737"/>
        <end position="760"/>
    </location>
</feature>
<evidence type="ECO:0000256" key="1">
    <source>
        <dbReference type="SAM" id="MobiDB-lite"/>
    </source>
</evidence>
<feature type="region of interest" description="Disordered" evidence="1">
    <location>
        <begin position="595"/>
        <end position="670"/>
    </location>
</feature>
<feature type="region of interest" description="Disordered" evidence="1">
    <location>
        <begin position="31"/>
        <end position="54"/>
    </location>
</feature>
<keyword evidence="3" id="KW-1185">Reference proteome</keyword>
<protein>
    <submittedName>
        <fullName evidence="2">Uncharacterized protein</fullName>
    </submittedName>
</protein>
<gene>
    <name evidence="2" type="ORF">XYLVIOL_LOCUS1493</name>
</gene>
<feature type="compositionally biased region" description="Low complexity" evidence="1">
    <location>
        <begin position="35"/>
        <end position="54"/>
    </location>
</feature>
<feature type="compositionally biased region" description="Basic and acidic residues" evidence="1">
    <location>
        <begin position="425"/>
        <end position="456"/>
    </location>
</feature>
<feature type="region of interest" description="Disordered" evidence="1">
    <location>
        <begin position="700"/>
        <end position="760"/>
    </location>
</feature>
<feature type="compositionally biased region" description="Polar residues" evidence="1">
    <location>
        <begin position="595"/>
        <end position="604"/>
    </location>
</feature>
<dbReference type="Proteomes" id="UP001642520">
    <property type="component" value="Unassembled WGS sequence"/>
</dbReference>
<accession>A0ABP1N6I8</accession>
<feature type="compositionally biased region" description="Polar residues" evidence="1">
    <location>
        <begin position="357"/>
        <end position="374"/>
    </location>
</feature>
<evidence type="ECO:0000313" key="2">
    <source>
        <dbReference type="EMBL" id="CAL7935281.1"/>
    </source>
</evidence>
<comment type="caution">
    <text evidence="2">The sequence shown here is derived from an EMBL/GenBank/DDBJ whole genome shotgun (WGS) entry which is preliminary data.</text>
</comment>
<feature type="region of interest" description="Disordered" evidence="1">
    <location>
        <begin position="135"/>
        <end position="159"/>
    </location>
</feature>
<feature type="compositionally biased region" description="Basic and acidic residues" evidence="1">
    <location>
        <begin position="700"/>
        <end position="710"/>
    </location>
</feature>
<feature type="compositionally biased region" description="Basic and acidic residues" evidence="1">
    <location>
        <begin position="606"/>
        <end position="624"/>
    </location>
</feature>
<dbReference type="EMBL" id="CAXAJV020001283">
    <property type="protein sequence ID" value="CAL7935281.1"/>
    <property type="molecule type" value="Genomic_DNA"/>
</dbReference>
<feature type="compositionally biased region" description="Polar residues" evidence="1">
    <location>
        <begin position="141"/>
        <end position="151"/>
    </location>
</feature>
<feature type="region of interest" description="Disordered" evidence="1">
    <location>
        <begin position="351"/>
        <end position="387"/>
    </location>
</feature>
<feature type="region of interest" description="Disordered" evidence="1">
    <location>
        <begin position="418"/>
        <end position="456"/>
    </location>
</feature>
<organism evidence="2 3">
    <name type="scientific">Xylocopa violacea</name>
    <name type="common">Violet carpenter bee</name>
    <name type="synonym">Apis violacea</name>
    <dbReference type="NCBI Taxonomy" id="135666"/>
    <lineage>
        <taxon>Eukaryota</taxon>
        <taxon>Metazoa</taxon>
        <taxon>Ecdysozoa</taxon>
        <taxon>Arthropoda</taxon>
        <taxon>Hexapoda</taxon>
        <taxon>Insecta</taxon>
        <taxon>Pterygota</taxon>
        <taxon>Neoptera</taxon>
        <taxon>Endopterygota</taxon>
        <taxon>Hymenoptera</taxon>
        <taxon>Apocrita</taxon>
        <taxon>Aculeata</taxon>
        <taxon>Apoidea</taxon>
        <taxon>Anthophila</taxon>
        <taxon>Apidae</taxon>
        <taxon>Xylocopa</taxon>
        <taxon>Xylocopa</taxon>
    </lineage>
</organism>
<proteinExistence type="predicted"/>
<feature type="compositionally biased region" description="Polar residues" evidence="1">
    <location>
        <begin position="654"/>
        <end position="670"/>
    </location>
</feature>
<name>A0ABP1N6I8_XYLVO</name>
<sequence length="760" mass="85931">MLPDAIPLSQINHNNTLQSNTEEVAKLKEKLPDLITSSPSRSKESSPSSTSEIYKSTETLCDELLLSDVQDKLTADESETYYSDGTQKYKKSRDKLKLSLTDIKRVPIVTITSPSPTNEKSYEETSIETVKLTIPKEVRNQPDQSDGNSSFDKLKRDLRQRKARNRISIGELRPLSTENARRKINKYFTNEKKEKTIDQSAQDPKSSDVKVVKLDVKPKLSTKVEAKDLMKYFQKATQESFDKPEAKDKKESKSSKVESNIEVNTVELSDIDIDSINKEFEQIEQENERIVSIDAKDIESKLHLSTPSLILDIENMNSQQDAAHVNEMEEFQQLFDVSGNEVLGLEPQHISEKNKNLNDTSQIDSDKGNQNIATDSPKKEINLEQTSLPVQQIDNVTEIKSHESITSHLCENEVHPKQLPINDSSESKSHENTVIDSHKNESNTESRNVEPDALKSKLCEEKDKTAVNHLVKEINVKETNLRPKSDALEVKQNEKETNKPYLLQAAEQRTFTSQIKNKLREKAIGQSTKTNKHNVLHSSDNTLNIRKGTTNQFETLLKNSRSSSELPALSTDYDQIARIKIVERNIETPKRVDQMNMNNNSVVPNTEKDAIPKRPERKYEHRESNFLIKPDTSNVQLTPDVPVRRKSLKRKSIVPSSSEKSTSNVQSSSTAINDRLTAADATLNEHKNTINIGANKLKHSTEIGHSERSKPVNTLGNTTNEHKHSHLTKSLPLLNTDLRESTKSVPPKNDRTKKDKCVVS</sequence>